<dbReference type="GO" id="GO:0015421">
    <property type="term" value="F:ABC-type oligopeptide transporter activity"/>
    <property type="evidence" value="ECO:0007669"/>
    <property type="project" value="TreeGrafter"/>
</dbReference>
<dbReference type="InterPro" id="IPR036640">
    <property type="entry name" value="ABC1_TM_sf"/>
</dbReference>
<dbReference type="InterPro" id="IPR027417">
    <property type="entry name" value="P-loop_NTPase"/>
</dbReference>
<feature type="domain" description="ABC transporter" evidence="10">
    <location>
        <begin position="339"/>
        <end position="571"/>
    </location>
</feature>
<feature type="transmembrane region" description="Helical" evidence="9">
    <location>
        <begin position="276"/>
        <end position="301"/>
    </location>
</feature>
<feature type="transmembrane region" description="Helical" evidence="9">
    <location>
        <begin position="20"/>
        <end position="43"/>
    </location>
</feature>
<evidence type="ECO:0000256" key="7">
    <source>
        <dbReference type="ARBA" id="ARBA00022989"/>
    </source>
</evidence>
<dbReference type="Gene3D" id="3.40.50.300">
    <property type="entry name" value="P-loop containing nucleotide triphosphate hydrolases"/>
    <property type="match status" value="1"/>
</dbReference>
<dbReference type="Proteomes" id="UP000004793">
    <property type="component" value="Chromosome"/>
</dbReference>
<dbReference type="GO" id="GO:0016887">
    <property type="term" value="F:ATP hydrolysis activity"/>
    <property type="evidence" value="ECO:0007669"/>
    <property type="project" value="InterPro"/>
</dbReference>
<evidence type="ECO:0000256" key="5">
    <source>
        <dbReference type="ARBA" id="ARBA00022741"/>
    </source>
</evidence>
<evidence type="ECO:0000256" key="4">
    <source>
        <dbReference type="ARBA" id="ARBA00022692"/>
    </source>
</evidence>
<evidence type="ECO:0000313" key="13">
    <source>
        <dbReference type="Proteomes" id="UP000004793"/>
    </source>
</evidence>
<dbReference type="Pfam" id="PF00005">
    <property type="entry name" value="ABC_tran"/>
    <property type="match status" value="1"/>
</dbReference>
<organism evidence="12 13">
    <name type="scientific">Caldisericum exile (strain DSM 21853 / NBRC 104410 / AZM16c01)</name>
    <dbReference type="NCBI Taxonomy" id="511051"/>
    <lineage>
        <taxon>Bacteria</taxon>
        <taxon>Pseudomonadati</taxon>
        <taxon>Caldisericota/Cryosericota group</taxon>
        <taxon>Caldisericota</taxon>
        <taxon>Caldisericia</taxon>
        <taxon>Caldisericales</taxon>
        <taxon>Caldisericaceae</taxon>
        <taxon>Caldisericum</taxon>
    </lineage>
</organism>
<reference evidence="12 13" key="1">
    <citation type="submission" date="2011-01" db="EMBL/GenBank/DDBJ databases">
        <title>Whole genome sequence of Caldisericum exile AZM16c01.</title>
        <authorList>
            <person name="Narita-Yamada S."/>
            <person name="Kawakoshi A."/>
            <person name="Nakamura S."/>
            <person name="Sasagawa M."/>
            <person name="Fukada J."/>
            <person name="Sekine M."/>
            <person name="Kato Y."/>
            <person name="Fukai R."/>
            <person name="Sasaki K."/>
            <person name="Hanamaki A."/>
            <person name="Narita H."/>
            <person name="Konno Y."/>
            <person name="Mori K."/>
            <person name="Yamazaki S."/>
            <person name="Suzuki K."/>
            <person name="Fujita N."/>
        </authorList>
    </citation>
    <scope>NUCLEOTIDE SEQUENCE [LARGE SCALE GENOMIC DNA]</scope>
    <source>
        <strain evidence="13">DSM 21853 / NBRC 104410 / AZM16c01</strain>
    </source>
</reference>
<keyword evidence="2" id="KW-0813">Transport</keyword>
<dbReference type="GO" id="GO:0005886">
    <property type="term" value="C:plasma membrane"/>
    <property type="evidence" value="ECO:0007669"/>
    <property type="project" value="UniProtKB-SubCell"/>
</dbReference>
<keyword evidence="13" id="KW-1185">Reference proteome</keyword>
<dbReference type="FunFam" id="3.40.50.300:FF:000854">
    <property type="entry name" value="Multidrug ABC transporter ATP-binding protein"/>
    <property type="match status" value="1"/>
</dbReference>
<keyword evidence="3" id="KW-1003">Cell membrane</keyword>
<dbReference type="KEGG" id="cex:CSE_01340"/>
<evidence type="ECO:0000256" key="9">
    <source>
        <dbReference type="SAM" id="Phobius"/>
    </source>
</evidence>
<dbReference type="EMBL" id="AP012051">
    <property type="protein sequence ID" value="BAL80260.1"/>
    <property type="molecule type" value="Genomic_DNA"/>
</dbReference>
<dbReference type="InterPro" id="IPR039421">
    <property type="entry name" value="Type_1_exporter"/>
</dbReference>
<evidence type="ECO:0000256" key="2">
    <source>
        <dbReference type="ARBA" id="ARBA00022448"/>
    </source>
</evidence>
<dbReference type="Gene3D" id="1.20.1560.10">
    <property type="entry name" value="ABC transporter type 1, transmembrane domain"/>
    <property type="match status" value="1"/>
</dbReference>
<feature type="transmembrane region" description="Helical" evidence="9">
    <location>
        <begin position="131"/>
        <end position="154"/>
    </location>
</feature>
<dbReference type="InterPro" id="IPR017871">
    <property type="entry name" value="ABC_transporter-like_CS"/>
</dbReference>
<accession>A0A7U6GDC4</accession>
<keyword evidence="5" id="KW-0547">Nucleotide-binding</keyword>
<dbReference type="AlphaFoldDB" id="A0A7U6GDC4"/>
<dbReference type="RefSeq" id="WP_014452667.1">
    <property type="nucleotide sequence ID" value="NC_017096.1"/>
</dbReference>
<dbReference type="SUPFAM" id="SSF90123">
    <property type="entry name" value="ABC transporter transmembrane region"/>
    <property type="match status" value="1"/>
</dbReference>
<dbReference type="PANTHER" id="PTHR43394:SF1">
    <property type="entry name" value="ATP-BINDING CASSETTE SUB-FAMILY B MEMBER 10, MITOCHONDRIAL"/>
    <property type="match status" value="1"/>
</dbReference>
<feature type="transmembrane region" description="Helical" evidence="9">
    <location>
        <begin position="248"/>
        <end position="270"/>
    </location>
</feature>
<feature type="domain" description="ABC transmembrane type-1" evidence="11">
    <location>
        <begin position="25"/>
        <end position="305"/>
    </location>
</feature>
<dbReference type="PROSITE" id="PS50893">
    <property type="entry name" value="ABC_TRANSPORTER_2"/>
    <property type="match status" value="1"/>
</dbReference>
<keyword evidence="6" id="KW-0067">ATP-binding</keyword>
<evidence type="ECO:0000256" key="6">
    <source>
        <dbReference type="ARBA" id="ARBA00022840"/>
    </source>
</evidence>
<dbReference type="PANTHER" id="PTHR43394">
    <property type="entry name" value="ATP-DEPENDENT PERMEASE MDL1, MITOCHONDRIAL"/>
    <property type="match status" value="1"/>
</dbReference>
<dbReference type="PROSITE" id="PS50929">
    <property type="entry name" value="ABC_TM1F"/>
    <property type="match status" value="1"/>
</dbReference>
<sequence>MHDDLKSYLSLLLHYLKGNWISVTFGVILGIVAEICTLISPLITRYLMDFVIIGKNYSYFKSLILISIFVLMIFLLSSVTGSYVLVKVFKRISANLKLDMFKKLQYAKLSFYEKETSGGISYRLLTDTDSLVDSWMGILVTIPMQLILLVSAVFMVKWNLMLALFTFIILGVQSFVIARFREPILSYTKKVRMKGQEVNGFTVGHFRRIQLVKTISTEELEQKSFFKRLQDLIQLEIKTFMISKFSSVLQTLISNAWSLTILFYGGMLTIYGKMTIGTLMAFMMFANILYQPIASLTNLILSFQSTRVNLMRVKEYLEIEPQISEKPDAIDFTLERGEIKVESVYFSYGDKIVLENVFVDFPPNSITAIVGPTGSGKTTLAKLLVRFFDPDKGKILLDGIDIRDVKVSSLRKEVKLFLSNDYVFNGTLYENITYGAKDVTEERIAWALKMASIDFVQKLPYGLNTVIGEGGINLSAGEAQRVALARALILSPKVYIFDEPTSSVDLETEDKINEVFLKLKQNSTVIIIAHRLSTARIADKILVLENGRINGVGTHIDLLSQNEFYKRVNSILLKESFSG</sequence>
<dbReference type="InterPro" id="IPR003593">
    <property type="entry name" value="AAA+_ATPase"/>
</dbReference>
<dbReference type="SMART" id="SM00382">
    <property type="entry name" value="AAA"/>
    <property type="match status" value="1"/>
</dbReference>
<protein>
    <submittedName>
        <fullName evidence="12">ABC transporter</fullName>
    </submittedName>
</protein>
<dbReference type="Pfam" id="PF00664">
    <property type="entry name" value="ABC_membrane"/>
    <property type="match status" value="1"/>
</dbReference>
<keyword evidence="7 9" id="KW-1133">Transmembrane helix</keyword>
<dbReference type="GO" id="GO:0005524">
    <property type="term" value="F:ATP binding"/>
    <property type="evidence" value="ECO:0007669"/>
    <property type="project" value="UniProtKB-KW"/>
</dbReference>
<dbReference type="CDD" id="cd07346">
    <property type="entry name" value="ABC_6TM_exporters"/>
    <property type="match status" value="1"/>
</dbReference>
<gene>
    <name evidence="12" type="ordered locus">CSE_01340</name>
</gene>
<evidence type="ECO:0000256" key="8">
    <source>
        <dbReference type="ARBA" id="ARBA00023136"/>
    </source>
</evidence>
<dbReference type="InterPro" id="IPR003439">
    <property type="entry name" value="ABC_transporter-like_ATP-bd"/>
</dbReference>
<comment type="subcellular location">
    <subcellularLocation>
        <location evidence="1">Cell membrane</location>
        <topology evidence="1">Multi-pass membrane protein</topology>
    </subcellularLocation>
</comment>
<dbReference type="OrthoDB" id="9760358at2"/>
<keyword evidence="8 9" id="KW-0472">Membrane</keyword>
<name>A0A7U6GDC4_CALEA</name>
<dbReference type="InterPro" id="IPR011527">
    <property type="entry name" value="ABC1_TM_dom"/>
</dbReference>
<evidence type="ECO:0000256" key="3">
    <source>
        <dbReference type="ARBA" id="ARBA00022475"/>
    </source>
</evidence>
<dbReference type="PROSITE" id="PS00211">
    <property type="entry name" value="ABC_TRANSPORTER_1"/>
    <property type="match status" value="1"/>
</dbReference>
<proteinExistence type="predicted"/>
<keyword evidence="4 9" id="KW-0812">Transmembrane</keyword>
<evidence type="ECO:0000256" key="1">
    <source>
        <dbReference type="ARBA" id="ARBA00004651"/>
    </source>
</evidence>
<dbReference type="SUPFAM" id="SSF52540">
    <property type="entry name" value="P-loop containing nucleoside triphosphate hydrolases"/>
    <property type="match status" value="1"/>
</dbReference>
<feature type="transmembrane region" description="Helical" evidence="9">
    <location>
        <begin position="63"/>
        <end position="86"/>
    </location>
</feature>
<evidence type="ECO:0000259" key="10">
    <source>
        <dbReference type="PROSITE" id="PS50893"/>
    </source>
</evidence>
<evidence type="ECO:0000259" key="11">
    <source>
        <dbReference type="PROSITE" id="PS50929"/>
    </source>
</evidence>
<evidence type="ECO:0000313" key="12">
    <source>
        <dbReference type="EMBL" id="BAL80260.1"/>
    </source>
</evidence>
<feature type="transmembrane region" description="Helical" evidence="9">
    <location>
        <begin position="160"/>
        <end position="180"/>
    </location>
</feature>